<evidence type="ECO:0000256" key="1">
    <source>
        <dbReference type="ARBA" id="ARBA00022679"/>
    </source>
</evidence>
<evidence type="ECO:0000313" key="2">
    <source>
        <dbReference type="EMBL" id="KAK9168543.1"/>
    </source>
</evidence>
<dbReference type="AlphaFoldDB" id="A0AAP0LDK4"/>
<protein>
    <submittedName>
        <fullName evidence="2">Uncharacterized protein</fullName>
    </submittedName>
</protein>
<dbReference type="PANTHER" id="PTHR48045:SF3">
    <property type="entry name" value="GLYCOSYLTRANSFERASE"/>
    <property type="match status" value="1"/>
</dbReference>
<dbReference type="EMBL" id="JBBNAF010000001">
    <property type="protein sequence ID" value="KAK9168543.1"/>
    <property type="molecule type" value="Genomic_DNA"/>
</dbReference>
<comment type="caution">
    <text evidence="2">The sequence shown here is derived from an EMBL/GenBank/DDBJ whole genome shotgun (WGS) entry which is preliminary data.</text>
</comment>
<proteinExistence type="predicted"/>
<dbReference type="InterPro" id="IPR002213">
    <property type="entry name" value="UDP_glucos_trans"/>
</dbReference>
<sequence>MLILSHNAIGGFLMHCGWNSTFEALCAGVPMITWPIFSEQFLNEKVIVDLLKVGYRVGVDVYVEWGQEESIGVVLKREEIERGVRKLMDKSSEEYEEMKRKVVEIGEMGRRAMESGGSSHLNLSLFIQDIANQVREKTALIQSVESGVSDDAVVRFGDVAVAGGPYVSPISLLGMMEASTARFEFEMMFLGVDKICNFLGFGPSHSFSKISIIALDLLVNFYAFSTMLEKDDALGVLVVCQLYSRWSRSLTSVCCLLSLLILASTGD</sequence>
<dbReference type="SUPFAM" id="SSF53756">
    <property type="entry name" value="UDP-Glycosyltransferase/glycogen phosphorylase"/>
    <property type="match status" value="1"/>
</dbReference>
<dbReference type="Pfam" id="PF00201">
    <property type="entry name" value="UDPGT"/>
    <property type="match status" value="1"/>
</dbReference>
<dbReference type="PANTHER" id="PTHR48045">
    <property type="entry name" value="UDP-GLYCOSYLTRANSFERASE 72B1"/>
    <property type="match status" value="1"/>
</dbReference>
<name>A0AAP0LDK4_9MAGN</name>
<reference evidence="2 3" key="1">
    <citation type="submission" date="2024-01" db="EMBL/GenBank/DDBJ databases">
        <title>Genome assemblies of Stephania.</title>
        <authorList>
            <person name="Yang L."/>
        </authorList>
    </citation>
    <scope>NUCLEOTIDE SEQUENCE [LARGE SCALE GENOMIC DNA]</scope>
    <source>
        <strain evidence="2">YNDBR</strain>
        <tissue evidence="2">Leaf</tissue>
    </source>
</reference>
<gene>
    <name evidence="2" type="ORF">Syun_000683</name>
</gene>
<evidence type="ECO:0000313" key="3">
    <source>
        <dbReference type="Proteomes" id="UP001420932"/>
    </source>
</evidence>
<keyword evidence="3" id="KW-1185">Reference proteome</keyword>
<accession>A0AAP0LDK4</accession>
<keyword evidence="1" id="KW-0808">Transferase</keyword>
<dbReference type="FunFam" id="3.40.50.2000:FF:000431">
    <property type="entry name" value="UDP-glycosyltransferase 90A1"/>
    <property type="match status" value="1"/>
</dbReference>
<dbReference type="Proteomes" id="UP001420932">
    <property type="component" value="Unassembled WGS sequence"/>
</dbReference>
<dbReference type="Gene3D" id="3.40.50.2000">
    <property type="entry name" value="Glycogen Phosphorylase B"/>
    <property type="match status" value="2"/>
</dbReference>
<dbReference type="GO" id="GO:0008194">
    <property type="term" value="F:UDP-glycosyltransferase activity"/>
    <property type="evidence" value="ECO:0007669"/>
    <property type="project" value="InterPro"/>
</dbReference>
<organism evidence="2 3">
    <name type="scientific">Stephania yunnanensis</name>
    <dbReference type="NCBI Taxonomy" id="152371"/>
    <lineage>
        <taxon>Eukaryota</taxon>
        <taxon>Viridiplantae</taxon>
        <taxon>Streptophyta</taxon>
        <taxon>Embryophyta</taxon>
        <taxon>Tracheophyta</taxon>
        <taxon>Spermatophyta</taxon>
        <taxon>Magnoliopsida</taxon>
        <taxon>Ranunculales</taxon>
        <taxon>Menispermaceae</taxon>
        <taxon>Menispermoideae</taxon>
        <taxon>Cissampelideae</taxon>
        <taxon>Stephania</taxon>
    </lineage>
</organism>